<reference evidence="3 4" key="1">
    <citation type="submission" date="2015-03" db="EMBL/GenBank/DDBJ databases">
        <title>Draft genome of the nematode, Opisthorchis viverrini.</title>
        <authorList>
            <person name="Mitreva M."/>
        </authorList>
    </citation>
    <scope>NUCLEOTIDE SEQUENCE [LARGE SCALE GENOMIC DNA]</scope>
    <source>
        <strain evidence="3">Khon Kaen</strain>
    </source>
</reference>
<feature type="region of interest" description="Disordered" evidence="1">
    <location>
        <begin position="29"/>
        <end position="53"/>
    </location>
</feature>
<dbReference type="AlphaFoldDB" id="A0A1S8WUG1"/>
<dbReference type="EMBL" id="KV894562">
    <property type="protein sequence ID" value="OON18080.1"/>
    <property type="molecule type" value="Genomic_DNA"/>
</dbReference>
<name>A0A1S8WUG1_OPIVI</name>
<feature type="non-terminal residue" evidence="3">
    <location>
        <position position="139"/>
    </location>
</feature>
<protein>
    <submittedName>
        <fullName evidence="3">Uncharacterized protein</fullName>
    </submittedName>
</protein>
<keyword evidence="4" id="KW-1185">Reference proteome</keyword>
<feature type="signal peptide" evidence="2">
    <location>
        <begin position="1"/>
        <end position="26"/>
    </location>
</feature>
<keyword evidence="2" id="KW-0732">Signal</keyword>
<evidence type="ECO:0000313" key="4">
    <source>
        <dbReference type="Proteomes" id="UP000243686"/>
    </source>
</evidence>
<feature type="chain" id="PRO_5012051886" evidence="2">
    <location>
        <begin position="27"/>
        <end position="139"/>
    </location>
</feature>
<dbReference type="Proteomes" id="UP000243686">
    <property type="component" value="Unassembled WGS sequence"/>
</dbReference>
<accession>A0A1S8WUG1</accession>
<evidence type="ECO:0000256" key="2">
    <source>
        <dbReference type="SAM" id="SignalP"/>
    </source>
</evidence>
<evidence type="ECO:0000256" key="1">
    <source>
        <dbReference type="SAM" id="MobiDB-lite"/>
    </source>
</evidence>
<feature type="compositionally biased region" description="Basic and acidic residues" evidence="1">
    <location>
        <begin position="29"/>
        <end position="43"/>
    </location>
</feature>
<evidence type="ECO:0000313" key="3">
    <source>
        <dbReference type="EMBL" id="OON18080.1"/>
    </source>
</evidence>
<sequence>MAYFVSVATSAIVTLLLWIISPLSETERVSLPKPKPENKEKTKSLRRSKRKTERVSYCIYGLPANPPILQISKMHRLKDYLLEAKAGVSDCGTRALRKDCLKREISENLTTKYATEPKNHALNRYPDIIPCERFLSVVL</sequence>
<proteinExistence type="predicted"/>
<organism evidence="3 4">
    <name type="scientific">Opisthorchis viverrini</name>
    <name type="common">Southeast Asian liver fluke</name>
    <dbReference type="NCBI Taxonomy" id="6198"/>
    <lineage>
        <taxon>Eukaryota</taxon>
        <taxon>Metazoa</taxon>
        <taxon>Spiralia</taxon>
        <taxon>Lophotrochozoa</taxon>
        <taxon>Platyhelminthes</taxon>
        <taxon>Trematoda</taxon>
        <taxon>Digenea</taxon>
        <taxon>Opisthorchiida</taxon>
        <taxon>Opisthorchiata</taxon>
        <taxon>Opisthorchiidae</taxon>
        <taxon>Opisthorchis</taxon>
    </lineage>
</organism>
<gene>
    <name evidence="3" type="ORF">X801_06071</name>
</gene>